<dbReference type="HOGENOM" id="CLU_1131787_0_0_9"/>
<dbReference type="Proteomes" id="UP000014040">
    <property type="component" value="Unassembled WGS sequence"/>
</dbReference>
<name>R8H0B2_BACCE</name>
<dbReference type="EMBL" id="AHES01000076">
    <property type="protein sequence ID" value="EOO66312.1"/>
    <property type="molecule type" value="Genomic_DNA"/>
</dbReference>
<dbReference type="PATRIC" id="fig|1053224.3.peg.5804"/>
<gene>
    <name evidence="1" type="ORF">IIC_05771</name>
</gene>
<reference evidence="1 2" key="1">
    <citation type="submission" date="2012-12" db="EMBL/GenBank/DDBJ databases">
        <title>The Genome Sequence of Bacillus cereus VD021.</title>
        <authorList>
            <consortium name="The Broad Institute Genome Sequencing Platform"/>
            <consortium name="The Broad Institute Genome Sequencing Center for Infectious Disease"/>
            <person name="Feldgarden M."/>
            <person name="Van der Auwera G.A."/>
            <person name="Mahillon J."/>
            <person name="Duprez V."/>
            <person name="Timmery S."/>
            <person name="Mattelet C."/>
            <person name="Dierick K."/>
            <person name="Sun M."/>
            <person name="Yu Z."/>
            <person name="Zhu L."/>
            <person name="Hu X."/>
            <person name="Shank E.B."/>
            <person name="Swiecicka I."/>
            <person name="Hansen B.M."/>
            <person name="Andrup L."/>
            <person name="Walker B."/>
            <person name="Young S.K."/>
            <person name="Zeng Q."/>
            <person name="Gargeya S."/>
            <person name="Fitzgerald M."/>
            <person name="Haas B."/>
            <person name="Abouelleil A."/>
            <person name="Alvarado L."/>
            <person name="Arachchi H.M."/>
            <person name="Berlin A.M."/>
            <person name="Chapman S.B."/>
            <person name="Dewar J."/>
            <person name="Goldberg J."/>
            <person name="Griggs A."/>
            <person name="Gujja S."/>
            <person name="Hansen M."/>
            <person name="Howarth C."/>
            <person name="Imamovic A."/>
            <person name="Larimer J."/>
            <person name="McCowan C."/>
            <person name="Murphy C."/>
            <person name="Neiman D."/>
            <person name="Pearson M."/>
            <person name="Priest M."/>
            <person name="Roberts A."/>
            <person name="Saif S."/>
            <person name="Shea T."/>
            <person name="Sisk P."/>
            <person name="Sykes S."/>
            <person name="Wortman J."/>
            <person name="Nusbaum C."/>
            <person name="Birren B."/>
        </authorList>
    </citation>
    <scope>NUCLEOTIDE SEQUENCE [LARGE SCALE GENOMIC DNA]</scope>
    <source>
        <strain evidence="1 2">VD021</strain>
    </source>
</reference>
<evidence type="ECO:0000313" key="1">
    <source>
        <dbReference type="EMBL" id="EOO66312.1"/>
    </source>
</evidence>
<organism evidence="1 2">
    <name type="scientific">Bacillus cereus VD021</name>
    <dbReference type="NCBI Taxonomy" id="1053224"/>
    <lineage>
        <taxon>Bacteria</taxon>
        <taxon>Bacillati</taxon>
        <taxon>Bacillota</taxon>
        <taxon>Bacilli</taxon>
        <taxon>Bacillales</taxon>
        <taxon>Bacillaceae</taxon>
        <taxon>Bacillus</taxon>
        <taxon>Bacillus cereus group</taxon>
    </lineage>
</organism>
<comment type="caution">
    <text evidence="1">The sequence shown here is derived from an EMBL/GenBank/DDBJ whole genome shotgun (WGS) entry which is preliminary data.</text>
</comment>
<dbReference type="RefSeq" id="WP_016103241.1">
    <property type="nucleotide sequence ID" value="NZ_KB976285.1"/>
</dbReference>
<accession>R8H0B2</accession>
<dbReference type="AlphaFoldDB" id="R8H0B2"/>
<protein>
    <submittedName>
        <fullName evidence="1">Uncharacterized protein</fullName>
    </submittedName>
</protein>
<sequence>MFKVGDTPKFFTQQGLKSDTELLLDKVIIYRSNSRFTSSSNAGPARSMLVGGKATAFPEPLKMKFRRFDTLVTARKNFHIYHNSAEFIDGYSRFCYVYFENDKVFVSEYQKRSQGSKYSSFFKLLEAKLIQANFSLTSEEKSIFHIPTERIDEFVDIVNDISQAYDNNEFELCVDGKEFIYSCNWFNRVYYREKIDGVPEELMSDFKAVEAFDALVKIQDLGTENGIKIKKEAIRKIKAVLDSVL</sequence>
<evidence type="ECO:0000313" key="2">
    <source>
        <dbReference type="Proteomes" id="UP000014040"/>
    </source>
</evidence>
<proteinExistence type="predicted"/>